<dbReference type="GO" id="GO:0046872">
    <property type="term" value="F:metal ion binding"/>
    <property type="evidence" value="ECO:0007669"/>
    <property type="project" value="UniProtKB-KW"/>
</dbReference>
<dbReference type="PANTHER" id="PTHR48080">
    <property type="entry name" value="D-GALACTONATE DEHYDRATASE-RELATED"/>
    <property type="match status" value="1"/>
</dbReference>
<comment type="cofactor">
    <cofactor evidence="1">
        <name>Mg(2+)</name>
        <dbReference type="ChEBI" id="CHEBI:18420"/>
    </cofactor>
</comment>
<evidence type="ECO:0000313" key="6">
    <source>
        <dbReference type="EMBL" id="GAG01352.1"/>
    </source>
</evidence>
<dbReference type="InterPro" id="IPR036849">
    <property type="entry name" value="Enolase-like_C_sf"/>
</dbReference>
<gene>
    <name evidence="6" type="ORF">S01H1_36030</name>
</gene>
<dbReference type="PANTHER" id="PTHR48080:SF3">
    <property type="entry name" value="ENOLASE SUPERFAMILY MEMBER DDB_G0284701"/>
    <property type="match status" value="1"/>
</dbReference>
<comment type="similarity">
    <text evidence="2">Belongs to the mandelate racemase/muconate lactonizing enzyme family.</text>
</comment>
<sequence length="181" mass="19698">MKITKIEVTPFGIPIKDFSDAYAGFTSSNAVLVKIHTDEGTVGIGEACAWEPEFYGETLESVSSSIQKYLAPRIIGQDPLNINRILFTVDEILAKSTCAKEGVDLALFDLVGRILKTPVHTLLNGCFRDKIPIACEIGIASTDVMAQNALELLKMGVDTIKIKGSQDIDEGVRRIKAVREA</sequence>
<protein>
    <recommendedName>
        <fullName evidence="5">Mandelate racemase/muconate lactonizing enzyme N-terminal domain-containing protein</fullName>
    </recommendedName>
</protein>
<evidence type="ECO:0000256" key="1">
    <source>
        <dbReference type="ARBA" id="ARBA00001946"/>
    </source>
</evidence>
<dbReference type="Gene3D" id="3.20.20.120">
    <property type="entry name" value="Enolase-like C-terminal domain"/>
    <property type="match status" value="1"/>
</dbReference>
<evidence type="ECO:0000259" key="5">
    <source>
        <dbReference type="Pfam" id="PF02746"/>
    </source>
</evidence>
<name>X0UQ04_9ZZZZ</name>
<dbReference type="SUPFAM" id="SSF51604">
    <property type="entry name" value="Enolase C-terminal domain-like"/>
    <property type="match status" value="1"/>
</dbReference>
<reference evidence="6" key="1">
    <citation type="journal article" date="2014" name="Front. Microbiol.">
        <title>High frequency of phylogenetically diverse reductive dehalogenase-homologous genes in deep subseafloor sedimentary metagenomes.</title>
        <authorList>
            <person name="Kawai M."/>
            <person name="Futagami T."/>
            <person name="Toyoda A."/>
            <person name="Takaki Y."/>
            <person name="Nishi S."/>
            <person name="Hori S."/>
            <person name="Arai W."/>
            <person name="Tsubouchi T."/>
            <person name="Morono Y."/>
            <person name="Uchiyama I."/>
            <person name="Ito T."/>
            <person name="Fujiyama A."/>
            <person name="Inagaki F."/>
            <person name="Takami H."/>
        </authorList>
    </citation>
    <scope>NUCLEOTIDE SEQUENCE</scope>
    <source>
        <strain evidence="6">Expedition CK06-06</strain>
    </source>
</reference>
<feature type="domain" description="Mandelate racemase/muconate lactonizing enzyme N-terminal" evidence="5">
    <location>
        <begin position="22"/>
        <end position="123"/>
    </location>
</feature>
<dbReference type="Pfam" id="PF02746">
    <property type="entry name" value="MR_MLE_N"/>
    <property type="match status" value="1"/>
</dbReference>
<dbReference type="InterPro" id="IPR013341">
    <property type="entry name" value="Mandelate_racemase_N_dom"/>
</dbReference>
<keyword evidence="3" id="KW-0479">Metal-binding</keyword>
<dbReference type="InterPro" id="IPR029017">
    <property type="entry name" value="Enolase-like_N"/>
</dbReference>
<evidence type="ECO:0000256" key="3">
    <source>
        <dbReference type="ARBA" id="ARBA00022723"/>
    </source>
</evidence>
<dbReference type="GO" id="GO:0003824">
    <property type="term" value="F:catalytic activity"/>
    <property type="evidence" value="ECO:0007669"/>
    <property type="project" value="UniProtKB-ARBA"/>
</dbReference>
<dbReference type="InterPro" id="IPR034593">
    <property type="entry name" value="DgoD-like"/>
</dbReference>
<keyword evidence="4" id="KW-0460">Magnesium</keyword>
<dbReference type="EMBL" id="BARS01022542">
    <property type="protein sequence ID" value="GAG01352.1"/>
    <property type="molecule type" value="Genomic_DNA"/>
</dbReference>
<dbReference type="Gene3D" id="3.30.390.10">
    <property type="entry name" value="Enolase-like, N-terminal domain"/>
    <property type="match status" value="1"/>
</dbReference>
<feature type="non-terminal residue" evidence="6">
    <location>
        <position position="181"/>
    </location>
</feature>
<dbReference type="SUPFAM" id="SSF54826">
    <property type="entry name" value="Enolase N-terminal domain-like"/>
    <property type="match status" value="1"/>
</dbReference>
<dbReference type="AlphaFoldDB" id="X0UQ04"/>
<dbReference type="FunFam" id="3.30.390.10:FF:000009">
    <property type="entry name" value="Hydrophobic dipeptide epimerase"/>
    <property type="match status" value="1"/>
</dbReference>
<organism evidence="6">
    <name type="scientific">marine sediment metagenome</name>
    <dbReference type="NCBI Taxonomy" id="412755"/>
    <lineage>
        <taxon>unclassified sequences</taxon>
        <taxon>metagenomes</taxon>
        <taxon>ecological metagenomes</taxon>
    </lineage>
</organism>
<evidence type="ECO:0000256" key="2">
    <source>
        <dbReference type="ARBA" id="ARBA00008031"/>
    </source>
</evidence>
<comment type="caution">
    <text evidence="6">The sequence shown here is derived from an EMBL/GenBank/DDBJ whole genome shotgun (WGS) entry which is preliminary data.</text>
</comment>
<proteinExistence type="inferred from homology"/>
<accession>X0UQ04</accession>
<evidence type="ECO:0000256" key="4">
    <source>
        <dbReference type="ARBA" id="ARBA00022842"/>
    </source>
</evidence>